<accession>A0A9W7DWJ9</accession>
<sequence length="557" mass="61582">MSSSNSSPDAIGVRLLSQLNHSLLSNASAPPSSSKNSLQNTVYNPYHSTLGSQLVDYGKSLENSLGSRDFLALSEERGLLLKGLKEGREEVCEMIVEFVLRYKHLGGVEGLVEEFLGGSLEGCLKREDCLRIMEETEFGGHLAYTYVKAFKPEETSAAVDLIIKQVDPDLRSHLISVLPKNPFPYAGLLQILYPSDDGPDAEKIAADKGLTQPPPTSSNNINISPLKEIYLSLLHTSTLLPDILVTHPNLSPQIYTLTTSLLPPSLTLSTLVTLPSQLISSKSYSLLLPLLKSSKPSLQNFGLKSLAALCRTSPSYSPKLISHCTSILNTSKYLHPTTLTLLPQILLSTLKVHPPSSSSIAGLLQVLLFHPLTTPLEIRLSLASLSYMVESDLIEVSPVLKLLKKLTNDYTSYSGYNDSLLEFLQLPQKLSTCVSKTVKILLKIHTLNPTRSLYTTLSLYPYDLYSTSISLNYSDPNVHILISSIALHEYNLHGSSFIKPPNICSEVMKHPNVNNFKAVGMNGKLGEEWKEKFKSLMNEKEYFKILSYQKKLRSSTW</sequence>
<evidence type="ECO:0000313" key="2">
    <source>
        <dbReference type="Proteomes" id="UP001165085"/>
    </source>
</evidence>
<keyword evidence="2" id="KW-1185">Reference proteome</keyword>
<proteinExistence type="predicted"/>
<dbReference type="Proteomes" id="UP001165085">
    <property type="component" value="Unassembled WGS sequence"/>
</dbReference>
<dbReference type="EMBL" id="BRXY01000056">
    <property type="protein sequence ID" value="GMH59059.1"/>
    <property type="molecule type" value="Genomic_DNA"/>
</dbReference>
<organism evidence="1 2">
    <name type="scientific">Triparma strigata</name>
    <dbReference type="NCBI Taxonomy" id="1606541"/>
    <lineage>
        <taxon>Eukaryota</taxon>
        <taxon>Sar</taxon>
        <taxon>Stramenopiles</taxon>
        <taxon>Ochrophyta</taxon>
        <taxon>Bolidophyceae</taxon>
        <taxon>Parmales</taxon>
        <taxon>Triparmaceae</taxon>
        <taxon>Triparma</taxon>
    </lineage>
</organism>
<name>A0A9W7DWJ9_9STRA</name>
<reference evidence="2" key="1">
    <citation type="journal article" date="2023" name="Commun. Biol.">
        <title>Genome analysis of Parmales, the sister group of diatoms, reveals the evolutionary specialization of diatoms from phago-mixotrophs to photoautotrophs.</title>
        <authorList>
            <person name="Ban H."/>
            <person name="Sato S."/>
            <person name="Yoshikawa S."/>
            <person name="Yamada K."/>
            <person name="Nakamura Y."/>
            <person name="Ichinomiya M."/>
            <person name="Sato N."/>
            <person name="Blanc-Mathieu R."/>
            <person name="Endo H."/>
            <person name="Kuwata A."/>
            <person name="Ogata H."/>
        </authorList>
    </citation>
    <scope>NUCLEOTIDE SEQUENCE [LARGE SCALE GENOMIC DNA]</scope>
    <source>
        <strain evidence="2">NIES 3701</strain>
    </source>
</reference>
<comment type="caution">
    <text evidence="1">The sequence shown here is derived from an EMBL/GenBank/DDBJ whole genome shotgun (WGS) entry which is preliminary data.</text>
</comment>
<dbReference type="SUPFAM" id="SSF48371">
    <property type="entry name" value="ARM repeat"/>
    <property type="match status" value="1"/>
</dbReference>
<protein>
    <submittedName>
        <fullName evidence="1">Uncharacterized protein</fullName>
    </submittedName>
</protein>
<evidence type="ECO:0000313" key="1">
    <source>
        <dbReference type="EMBL" id="GMH59059.1"/>
    </source>
</evidence>
<dbReference type="InterPro" id="IPR016024">
    <property type="entry name" value="ARM-type_fold"/>
</dbReference>
<dbReference type="AlphaFoldDB" id="A0A9W7DWJ9"/>
<gene>
    <name evidence="1" type="ORF">TrST_g10274</name>
</gene>